<evidence type="ECO:0000313" key="3">
    <source>
        <dbReference type="Proteomes" id="UP000428260"/>
    </source>
</evidence>
<protein>
    <submittedName>
        <fullName evidence="2">Uncharacterized protein</fullName>
    </submittedName>
</protein>
<evidence type="ECO:0000256" key="1">
    <source>
        <dbReference type="SAM" id="Phobius"/>
    </source>
</evidence>
<feature type="transmembrane region" description="Helical" evidence="1">
    <location>
        <begin position="40"/>
        <end position="57"/>
    </location>
</feature>
<dbReference type="RefSeq" id="WP_158865485.1">
    <property type="nucleotide sequence ID" value="NZ_CP046401.1"/>
</dbReference>
<keyword evidence="1" id="KW-0472">Membrane</keyword>
<dbReference type="AlphaFoldDB" id="A0A6I6JRP3"/>
<dbReference type="Proteomes" id="UP000428260">
    <property type="component" value="Chromosome"/>
</dbReference>
<organism evidence="2 3">
    <name type="scientific">Maribellus comscasis</name>
    <dbReference type="NCBI Taxonomy" id="2681766"/>
    <lineage>
        <taxon>Bacteria</taxon>
        <taxon>Pseudomonadati</taxon>
        <taxon>Bacteroidota</taxon>
        <taxon>Bacteroidia</taxon>
        <taxon>Marinilabiliales</taxon>
        <taxon>Prolixibacteraceae</taxon>
        <taxon>Maribellus</taxon>
    </lineage>
</organism>
<proteinExistence type="predicted"/>
<accession>A0A6I6JRP3</accession>
<evidence type="ECO:0000313" key="2">
    <source>
        <dbReference type="EMBL" id="QGY43899.1"/>
    </source>
</evidence>
<keyword evidence="3" id="KW-1185">Reference proteome</keyword>
<feature type="transmembrane region" description="Helical" evidence="1">
    <location>
        <begin position="7"/>
        <end position="28"/>
    </location>
</feature>
<feature type="transmembrane region" description="Helical" evidence="1">
    <location>
        <begin position="64"/>
        <end position="84"/>
    </location>
</feature>
<dbReference type="KEGG" id="mcos:GM418_09585"/>
<name>A0A6I6JRP3_9BACT</name>
<dbReference type="EMBL" id="CP046401">
    <property type="protein sequence ID" value="QGY43899.1"/>
    <property type="molecule type" value="Genomic_DNA"/>
</dbReference>
<reference evidence="2 3" key="1">
    <citation type="submission" date="2019-11" db="EMBL/GenBank/DDBJ databases">
        <authorList>
            <person name="Zheng R.K."/>
            <person name="Sun C.M."/>
        </authorList>
    </citation>
    <scope>NUCLEOTIDE SEQUENCE [LARGE SCALE GENOMIC DNA]</scope>
    <source>
        <strain evidence="2 3">WC007</strain>
    </source>
</reference>
<gene>
    <name evidence="2" type="ORF">GM418_09585</name>
</gene>
<sequence>MKKFAEFIEILLISFVMFLFIPEIFGWIFRGTFNITSQDLKNAAFLGLAVPVFLYFSRKIRNDVAFILYIIFVVLILFEAVHLIGW</sequence>
<keyword evidence="1" id="KW-0812">Transmembrane</keyword>
<keyword evidence="1" id="KW-1133">Transmembrane helix</keyword>